<evidence type="ECO:0000313" key="4">
    <source>
        <dbReference type="EMBL" id="NXH85772.1"/>
    </source>
</evidence>
<proteinExistence type="predicted"/>
<dbReference type="GO" id="GO:0061910">
    <property type="term" value="P:autophagosome-endosome fusion"/>
    <property type="evidence" value="ECO:0007669"/>
    <property type="project" value="TreeGrafter"/>
</dbReference>
<evidence type="ECO:0000313" key="5">
    <source>
        <dbReference type="Proteomes" id="UP000526889"/>
    </source>
</evidence>
<evidence type="ECO:0000256" key="2">
    <source>
        <dbReference type="SAM" id="MobiDB-lite"/>
    </source>
</evidence>
<dbReference type="EMBL" id="VWZW01003899">
    <property type="protein sequence ID" value="NXH85772.1"/>
    <property type="molecule type" value="Genomic_DNA"/>
</dbReference>
<accession>A0A7K9NG36</accession>
<dbReference type="SMART" id="SM01175">
    <property type="entry name" value="DUF4206"/>
    <property type="match status" value="1"/>
</dbReference>
<evidence type="ECO:0000259" key="3">
    <source>
        <dbReference type="SMART" id="SM01175"/>
    </source>
</evidence>
<evidence type="ECO:0000256" key="1">
    <source>
        <dbReference type="ARBA" id="ARBA00023006"/>
    </source>
</evidence>
<dbReference type="PANTHER" id="PTHR45971:SF2">
    <property type="entry name" value="PROTEIN ASSOCIATED WITH UVRAG AS AUTOPHAGY ENHANCER"/>
    <property type="match status" value="1"/>
</dbReference>
<protein>
    <submittedName>
        <fullName evidence="4">RUBCL protein</fullName>
    </submittedName>
</protein>
<feature type="compositionally biased region" description="Polar residues" evidence="2">
    <location>
        <begin position="243"/>
        <end position="260"/>
    </location>
</feature>
<dbReference type="InterPro" id="IPR052428">
    <property type="entry name" value="Autophagy_HostDef_Reg"/>
</dbReference>
<sequence>LNHESIKVAFTDSACSSNPSVRISCLAPTPQISVLSDESSRPAVIGHAGSFGSYPGSAEAIKDILVSVLNASGLKPSLVLEQSTMQGAEHLDSDVEQWEESSAGDSHDDSDSDSAHHNAACTQTDIRFTRPRACWNNTDCDSPKPLLDTFPCPHYTDRDPAASSLNVFTLSGTSPLKHDCFTQVTLTGGTVTSAVVHSGKESYTSPERDLAFTRLLPDSTVGKADLVKYPAPLSNRDSDCPSGPSQSEPVNPTGSTSPLNISAIPLNRSLQEVCMLPEDVEKENAHFFVADMIIASLEKMKCNILSQQQAESWGVEETSGSDGSYHTDSELSSYPGVKKSDFSVTSSDSGYEGNSPVHLPSHHEVTRFCCHSDSEDEYVIIGKTLKLSSFEPGSNSAEATAQELCRAFRKCWLQTDSAVQLSGCLSSSKQRSMLKEEIPRELESSLNLAEEIKIVSKLRGSSGWSPPRSQIIFNIHPSVKRDAVVAAQNFTCVGCGTPIESKYIRRLRYCDYLGKYFCDCCHSYAQSSIPARILSKWDFKKYYVCNFSKHLLDSIWQHPIFNVLCINKTLYTKSKEMDRVREAQEQLFHLKKLLRTCRFAESVLKEFEQVPSHLTEELHLFSLDDLVKIKRGQLLPLLKDILKSSTSHVGGCELCQAKGFICEFCHSADLLFPYQTAKCKRCPECKTCFHKACFKSGGCPKCLRISARRTLSETPSLVPQ</sequence>
<organism evidence="4 5">
    <name type="scientific">Edolisoma coerulescens</name>
    <dbReference type="NCBI Taxonomy" id="2585810"/>
    <lineage>
        <taxon>Eukaryota</taxon>
        <taxon>Metazoa</taxon>
        <taxon>Chordata</taxon>
        <taxon>Craniata</taxon>
        <taxon>Vertebrata</taxon>
        <taxon>Euteleostomi</taxon>
        <taxon>Archelosauria</taxon>
        <taxon>Archosauria</taxon>
        <taxon>Dinosauria</taxon>
        <taxon>Saurischia</taxon>
        <taxon>Theropoda</taxon>
        <taxon>Coelurosauria</taxon>
        <taxon>Aves</taxon>
        <taxon>Neognathae</taxon>
        <taxon>Neoaves</taxon>
        <taxon>Telluraves</taxon>
        <taxon>Australaves</taxon>
        <taxon>Passeriformes</taxon>
        <taxon>Corvoidea</taxon>
        <taxon>Campephagidae</taxon>
        <taxon>Edolisoma</taxon>
    </lineage>
</organism>
<dbReference type="GO" id="GO:0097352">
    <property type="term" value="P:autophagosome maturation"/>
    <property type="evidence" value="ECO:0007669"/>
    <property type="project" value="TreeGrafter"/>
</dbReference>
<dbReference type="InterPro" id="IPR025258">
    <property type="entry name" value="RH_dom"/>
</dbReference>
<dbReference type="InterPro" id="IPR048569">
    <property type="entry name" value="RUBC_PIKBD"/>
</dbReference>
<keyword evidence="5" id="KW-1185">Reference proteome</keyword>
<keyword evidence="1" id="KW-0072">Autophagy</keyword>
<dbReference type="GO" id="GO:0000421">
    <property type="term" value="C:autophagosome membrane"/>
    <property type="evidence" value="ECO:0007669"/>
    <property type="project" value="TreeGrafter"/>
</dbReference>
<feature type="region of interest" description="Disordered" evidence="2">
    <location>
        <begin position="87"/>
        <end position="118"/>
    </location>
</feature>
<feature type="region of interest" description="Disordered" evidence="2">
    <location>
        <begin position="232"/>
        <end position="260"/>
    </location>
</feature>
<feature type="non-terminal residue" evidence="4">
    <location>
        <position position="720"/>
    </location>
</feature>
<feature type="compositionally biased region" description="Basic and acidic residues" evidence="2">
    <location>
        <begin position="105"/>
        <end position="116"/>
    </location>
</feature>
<dbReference type="Pfam" id="PF13901">
    <property type="entry name" value="RH_dom"/>
    <property type="match status" value="1"/>
</dbReference>
<comment type="caution">
    <text evidence="4">The sequence shown here is derived from an EMBL/GenBank/DDBJ whole genome shotgun (WGS) entry which is preliminary data.</text>
</comment>
<dbReference type="GO" id="GO:1901981">
    <property type="term" value="F:phosphatidylinositol phosphate binding"/>
    <property type="evidence" value="ECO:0007669"/>
    <property type="project" value="TreeGrafter"/>
</dbReference>
<gene>
    <name evidence="4" type="primary">Rubcnl</name>
    <name evidence="4" type="ORF">EDOCOE_R10907</name>
</gene>
<dbReference type="GO" id="GO:0061909">
    <property type="term" value="P:autophagosome-lysosome fusion"/>
    <property type="evidence" value="ECO:0007669"/>
    <property type="project" value="TreeGrafter"/>
</dbReference>
<dbReference type="AlphaFoldDB" id="A0A7K9NG36"/>
<name>A0A7K9NG36_9CORV</name>
<dbReference type="Proteomes" id="UP000526889">
    <property type="component" value="Unassembled WGS sequence"/>
</dbReference>
<dbReference type="Pfam" id="PF21054">
    <property type="entry name" value="RUBC_PIKBD"/>
    <property type="match status" value="1"/>
</dbReference>
<reference evidence="4 5" key="1">
    <citation type="submission" date="2019-09" db="EMBL/GenBank/DDBJ databases">
        <title>Bird 10,000 Genomes (B10K) Project - Family phase.</title>
        <authorList>
            <person name="Zhang G."/>
        </authorList>
    </citation>
    <scope>NUCLEOTIDE SEQUENCE [LARGE SCALE GENOMIC DNA]</scope>
    <source>
        <strain evidence="4">B10K-DU-001-25</strain>
        <tissue evidence="4">Muscle</tissue>
    </source>
</reference>
<feature type="non-terminal residue" evidence="4">
    <location>
        <position position="1"/>
    </location>
</feature>
<feature type="domain" description="Rubicon Homology" evidence="3">
    <location>
        <begin position="508"/>
        <end position="709"/>
    </location>
</feature>
<dbReference type="PANTHER" id="PTHR45971">
    <property type="entry name" value="PHOX (PX) DOMAIN-CONTAINING PROTEIN"/>
    <property type="match status" value="1"/>
</dbReference>